<sequence>MNAIDPSNYFSADAMPLKELPTAYWAPTADEVAAAAQGGLVALIFESPPCFGYSRPTAIVTATPAEFRDWGPGPTPRRRIDAINRMLGAEKP</sequence>
<gene>
    <name evidence="1" type="ORF">GCM10007913_11410</name>
</gene>
<reference evidence="1" key="1">
    <citation type="journal article" date="2014" name="Int. J. Syst. Evol. Microbiol.">
        <title>Complete genome of a new Firmicutes species belonging to the dominant human colonic microbiota ('Ruminococcus bicirculans') reveals two chromosomes and a selective capacity to utilize plant glucans.</title>
        <authorList>
            <consortium name="NISC Comparative Sequencing Program"/>
            <person name="Wegmann U."/>
            <person name="Louis P."/>
            <person name="Goesmann A."/>
            <person name="Henrissat B."/>
            <person name="Duncan S.H."/>
            <person name="Flint H.J."/>
        </authorList>
    </citation>
    <scope>NUCLEOTIDE SEQUENCE</scope>
    <source>
        <strain evidence="1">NBRC 103855</strain>
    </source>
</reference>
<evidence type="ECO:0000313" key="1">
    <source>
        <dbReference type="EMBL" id="GLQ09209.1"/>
    </source>
</evidence>
<keyword evidence="2" id="KW-1185">Reference proteome</keyword>
<protein>
    <submittedName>
        <fullName evidence="1">Uncharacterized protein</fullName>
    </submittedName>
</protein>
<name>A0ABQ5UBG7_9HYPH</name>
<dbReference type="EMBL" id="BSNG01000001">
    <property type="protein sequence ID" value="GLQ09209.1"/>
    <property type="molecule type" value="Genomic_DNA"/>
</dbReference>
<organism evidence="1 2">
    <name type="scientific">Devosia yakushimensis</name>
    <dbReference type="NCBI Taxonomy" id="470028"/>
    <lineage>
        <taxon>Bacteria</taxon>
        <taxon>Pseudomonadati</taxon>
        <taxon>Pseudomonadota</taxon>
        <taxon>Alphaproteobacteria</taxon>
        <taxon>Hyphomicrobiales</taxon>
        <taxon>Devosiaceae</taxon>
        <taxon>Devosia</taxon>
    </lineage>
</organism>
<comment type="caution">
    <text evidence="1">The sequence shown here is derived from an EMBL/GenBank/DDBJ whole genome shotgun (WGS) entry which is preliminary data.</text>
</comment>
<proteinExistence type="predicted"/>
<reference evidence="1" key="2">
    <citation type="submission" date="2023-01" db="EMBL/GenBank/DDBJ databases">
        <title>Draft genome sequence of Devosia yakushimensis strain NBRC 103855.</title>
        <authorList>
            <person name="Sun Q."/>
            <person name="Mori K."/>
        </authorList>
    </citation>
    <scope>NUCLEOTIDE SEQUENCE</scope>
    <source>
        <strain evidence="1">NBRC 103855</strain>
    </source>
</reference>
<evidence type="ECO:0000313" key="2">
    <source>
        <dbReference type="Proteomes" id="UP001161406"/>
    </source>
</evidence>
<accession>A0ABQ5UBG7</accession>
<dbReference type="Proteomes" id="UP001161406">
    <property type="component" value="Unassembled WGS sequence"/>
</dbReference>
<dbReference type="RefSeq" id="WP_284388776.1">
    <property type="nucleotide sequence ID" value="NZ_BSNG01000001.1"/>
</dbReference>